<keyword evidence="1" id="KW-0472">Membrane</keyword>
<proteinExistence type="predicted"/>
<name>A0A4R4E2C5_9BACL</name>
<dbReference type="OrthoDB" id="2969742at2"/>
<comment type="caution">
    <text evidence="2">The sequence shown here is derived from an EMBL/GenBank/DDBJ whole genome shotgun (WGS) entry which is preliminary data.</text>
</comment>
<dbReference type="EMBL" id="SKFG01000035">
    <property type="protein sequence ID" value="TCZ73027.1"/>
    <property type="molecule type" value="Genomic_DNA"/>
</dbReference>
<evidence type="ECO:0000313" key="2">
    <source>
        <dbReference type="EMBL" id="TCZ73027.1"/>
    </source>
</evidence>
<keyword evidence="1" id="KW-0812">Transmembrane</keyword>
<protein>
    <submittedName>
        <fullName evidence="2">DUF2663 family protein</fullName>
    </submittedName>
</protein>
<accession>A0A4R4E2C5</accession>
<evidence type="ECO:0000313" key="3">
    <source>
        <dbReference type="Proteomes" id="UP000295418"/>
    </source>
</evidence>
<reference evidence="2 3" key="1">
    <citation type="submission" date="2019-03" db="EMBL/GenBank/DDBJ databases">
        <authorList>
            <person name="Kim M.K.M."/>
        </authorList>
    </citation>
    <scope>NUCLEOTIDE SEQUENCE [LARGE SCALE GENOMIC DNA]</scope>
    <source>
        <strain evidence="2 3">18JY21-1</strain>
    </source>
</reference>
<dbReference type="RefSeq" id="WP_132420153.1">
    <property type="nucleotide sequence ID" value="NZ_SKFG01000035.1"/>
</dbReference>
<keyword evidence="3" id="KW-1185">Reference proteome</keyword>
<organism evidence="2 3">
    <name type="scientific">Paenibacillus albiflavus</name>
    <dbReference type="NCBI Taxonomy" id="2545760"/>
    <lineage>
        <taxon>Bacteria</taxon>
        <taxon>Bacillati</taxon>
        <taxon>Bacillota</taxon>
        <taxon>Bacilli</taxon>
        <taxon>Bacillales</taxon>
        <taxon>Paenibacillaceae</taxon>
        <taxon>Paenibacillus</taxon>
    </lineage>
</organism>
<feature type="transmembrane region" description="Helical" evidence="1">
    <location>
        <begin position="74"/>
        <end position="92"/>
    </location>
</feature>
<dbReference type="InterPro" id="IPR020210">
    <property type="entry name" value="Uncharacterised_YpbF_TM"/>
</dbReference>
<dbReference type="AlphaFoldDB" id="A0A4R4E2C5"/>
<gene>
    <name evidence="2" type="ORF">E0485_21640</name>
</gene>
<keyword evidence="1" id="KW-1133">Transmembrane helix</keyword>
<feature type="transmembrane region" description="Helical" evidence="1">
    <location>
        <begin position="34"/>
        <end position="54"/>
    </location>
</feature>
<evidence type="ECO:0000256" key="1">
    <source>
        <dbReference type="SAM" id="Phobius"/>
    </source>
</evidence>
<sequence length="148" mass="16799">MWSEFGISRDTQRMLDTLIKSNNKLNNLKLRLRFVVTGSIFCMSLFGLAFMKLSLIPSGGDVLRIIGAFSGEKLLLALLLISITLVAYSNSLSKKVESTKKKYEGLRAEVIDKLYTSWLNNTSSEIRDRISKKMSDEYGINMVYKTKQ</sequence>
<dbReference type="Proteomes" id="UP000295418">
    <property type="component" value="Unassembled WGS sequence"/>
</dbReference>
<dbReference type="Pfam" id="PF10864">
    <property type="entry name" value="DUF2663"/>
    <property type="match status" value="1"/>
</dbReference>